<sequence>MRHAVLAVLLASAYLAAGQEGLVQTDTFKCDPLKCEPPTCRCPAYTPPGDLPLEEVPQFVMISHDNALDSLPYEAMQGVLGKKQQANGCPVPVTWFAMFYHSGLARGDQVAMQTNRFNPTDPFTATDPAPKYDSRDPKTGEPSALSKEGYLYDTSLVERYYPNSPTSPSVSQVLWPYTMDAGIPQECNFLGEEVGKCAPGENYHGLWEVPLYQAQIGGELYGVGNYASKEALMPPIPTDMESFLKDLLDERLANSKAPLSISTIYGWLVDESKNVDPTCNDAGCEHPPNDNAKALSAFIDYALKKPDVRFVTYSDLIRWMQHPVPLSQFDEWVQCKVPGIKADLTAVNLTDAEKANSFYMLESAEPVAVEVPAPAPVPAPALAVEAPAPAVVVETPAPVVAPVVTKPVVAAPAPAPTTAPGNGASALSTAVAAAAAMLGALLLAL</sequence>
<dbReference type="InterPro" id="IPR052740">
    <property type="entry name" value="CE4"/>
</dbReference>
<organism evidence="4">
    <name type="scientific">Chlorella variabilis</name>
    <name type="common">Green alga</name>
    <dbReference type="NCBI Taxonomy" id="554065"/>
    <lineage>
        <taxon>Eukaryota</taxon>
        <taxon>Viridiplantae</taxon>
        <taxon>Chlorophyta</taxon>
        <taxon>core chlorophytes</taxon>
        <taxon>Trebouxiophyceae</taxon>
        <taxon>Chlorellales</taxon>
        <taxon>Chlorellaceae</taxon>
        <taxon>Chlorella clade</taxon>
        <taxon>Chlorella</taxon>
    </lineage>
</organism>
<evidence type="ECO:0000313" key="3">
    <source>
        <dbReference type="EMBL" id="EFN56795.1"/>
    </source>
</evidence>
<name>E1ZCC9_CHLVA</name>
<dbReference type="RefSeq" id="XP_005848897.1">
    <property type="nucleotide sequence ID" value="XM_005848835.1"/>
</dbReference>
<evidence type="ECO:0000256" key="2">
    <source>
        <dbReference type="SAM" id="SignalP"/>
    </source>
</evidence>
<dbReference type="GO" id="GO:0005975">
    <property type="term" value="P:carbohydrate metabolic process"/>
    <property type="evidence" value="ECO:0007669"/>
    <property type="project" value="InterPro"/>
</dbReference>
<reference evidence="3 4" key="1">
    <citation type="journal article" date="2010" name="Plant Cell">
        <title>The Chlorella variabilis NC64A genome reveals adaptation to photosymbiosis, coevolution with viruses, and cryptic sex.</title>
        <authorList>
            <person name="Blanc G."/>
            <person name="Duncan G."/>
            <person name="Agarkova I."/>
            <person name="Borodovsky M."/>
            <person name="Gurnon J."/>
            <person name="Kuo A."/>
            <person name="Lindquist E."/>
            <person name="Lucas S."/>
            <person name="Pangilinan J."/>
            <person name="Polle J."/>
            <person name="Salamov A."/>
            <person name="Terry A."/>
            <person name="Yamada T."/>
            <person name="Dunigan D.D."/>
            <person name="Grigoriev I.V."/>
            <person name="Claverie J.M."/>
            <person name="Van Etten J.L."/>
        </authorList>
    </citation>
    <scope>NUCLEOTIDE SEQUENCE [LARGE SCALE GENOMIC DNA]</scope>
    <source>
        <strain evidence="3 4">NC64A</strain>
    </source>
</reference>
<dbReference type="EMBL" id="GL433841">
    <property type="protein sequence ID" value="EFN56795.1"/>
    <property type="molecule type" value="Genomic_DNA"/>
</dbReference>
<dbReference type="GeneID" id="17355966"/>
<dbReference type="PANTHER" id="PTHR45985:SF3">
    <property type="entry name" value="CHITIN DEACETYLASE-LIKE 4"/>
    <property type="match status" value="1"/>
</dbReference>
<gene>
    <name evidence="3" type="ORF">CHLNCDRAFT_57507</name>
</gene>
<dbReference type="OrthoDB" id="504708at2759"/>
<feature type="compositionally biased region" description="Basic and acidic residues" evidence="1">
    <location>
        <begin position="130"/>
        <end position="139"/>
    </location>
</feature>
<accession>E1ZCC9</accession>
<dbReference type="SUPFAM" id="SSF88713">
    <property type="entry name" value="Glycoside hydrolase/deacetylase"/>
    <property type="match status" value="1"/>
</dbReference>
<dbReference type="Gene3D" id="3.20.20.370">
    <property type="entry name" value="Glycoside hydrolase/deacetylase"/>
    <property type="match status" value="1"/>
</dbReference>
<feature type="signal peptide" evidence="2">
    <location>
        <begin position="1"/>
        <end position="18"/>
    </location>
</feature>
<keyword evidence="2" id="KW-0732">Signal</keyword>
<feature type="chain" id="PRO_5003156321" evidence="2">
    <location>
        <begin position="19"/>
        <end position="445"/>
    </location>
</feature>
<dbReference type="AlphaFoldDB" id="E1ZCC9"/>
<feature type="region of interest" description="Disordered" evidence="1">
    <location>
        <begin position="115"/>
        <end position="145"/>
    </location>
</feature>
<feature type="compositionally biased region" description="Low complexity" evidence="1">
    <location>
        <begin position="119"/>
        <end position="129"/>
    </location>
</feature>
<dbReference type="Proteomes" id="UP000008141">
    <property type="component" value="Unassembled WGS sequence"/>
</dbReference>
<protein>
    <submittedName>
        <fullName evidence="3">Uncharacterized protein</fullName>
    </submittedName>
</protein>
<evidence type="ECO:0000256" key="1">
    <source>
        <dbReference type="SAM" id="MobiDB-lite"/>
    </source>
</evidence>
<dbReference type="KEGG" id="cvr:CHLNCDRAFT_57507"/>
<proteinExistence type="predicted"/>
<dbReference type="STRING" id="554065.E1ZCC9"/>
<keyword evidence="4" id="KW-1185">Reference proteome</keyword>
<dbReference type="InterPro" id="IPR011330">
    <property type="entry name" value="Glyco_hydro/deAcase_b/a-brl"/>
</dbReference>
<evidence type="ECO:0000313" key="4">
    <source>
        <dbReference type="Proteomes" id="UP000008141"/>
    </source>
</evidence>
<dbReference type="InParanoid" id="E1ZCC9"/>
<dbReference type="PANTHER" id="PTHR45985">
    <property type="match status" value="1"/>
</dbReference>